<proteinExistence type="predicted"/>
<dbReference type="PANTHER" id="PTHR24413">
    <property type="entry name" value="SPECKLE-TYPE POZ PROTEIN"/>
    <property type="match status" value="1"/>
</dbReference>
<dbReference type="RefSeq" id="XP_062703292.1">
    <property type="nucleotide sequence ID" value="XM_062847308.1"/>
</dbReference>
<dbReference type="InterPro" id="IPR011333">
    <property type="entry name" value="SKP1/BTB/POZ_sf"/>
</dbReference>
<dbReference type="SMART" id="SM00225">
    <property type="entry name" value="BTB"/>
    <property type="match status" value="1"/>
</dbReference>
<dbReference type="Pfam" id="PF00651">
    <property type="entry name" value="BTB"/>
    <property type="match status" value="1"/>
</dbReference>
<dbReference type="RefSeq" id="XP_062703290.1">
    <property type="nucleotide sequence ID" value="XM_062847306.1"/>
</dbReference>
<dbReference type="Gene3D" id="3.30.710.10">
    <property type="entry name" value="Potassium Channel Kv1.1, Chain A"/>
    <property type="match status" value="1"/>
</dbReference>
<feature type="domain" description="BTB" evidence="1">
    <location>
        <begin position="171"/>
        <end position="238"/>
    </location>
</feature>
<dbReference type="EnsemblMetazoa" id="AALFPA23_012288.R17565">
    <property type="protein sequence ID" value="AALFPA23_012288.P17565"/>
    <property type="gene ID" value="AALFPA23_012288"/>
</dbReference>
<reference evidence="2" key="2">
    <citation type="submission" date="2025-05" db="UniProtKB">
        <authorList>
            <consortium name="EnsemblMetazoa"/>
        </authorList>
    </citation>
    <scope>IDENTIFICATION</scope>
    <source>
        <strain evidence="2">Foshan</strain>
    </source>
</reference>
<dbReference type="Gene3D" id="1.25.40.420">
    <property type="match status" value="1"/>
</dbReference>
<dbReference type="RefSeq" id="XP_062703288.1">
    <property type="nucleotide sequence ID" value="XM_062847304.1"/>
</dbReference>
<name>A0ABM1YUL1_AEDAL</name>
<dbReference type="SUPFAM" id="SSF49599">
    <property type="entry name" value="TRAF domain-like"/>
    <property type="match status" value="1"/>
</dbReference>
<dbReference type="InterPro" id="IPR000210">
    <property type="entry name" value="BTB/POZ_dom"/>
</dbReference>
<accession>A0ABM1YUL1</accession>
<evidence type="ECO:0000313" key="2">
    <source>
        <dbReference type="EnsemblMetazoa" id="AALFPA23_012288.P17566"/>
    </source>
</evidence>
<organism evidence="2 3">
    <name type="scientific">Aedes albopictus</name>
    <name type="common">Asian tiger mosquito</name>
    <name type="synonym">Stegomyia albopicta</name>
    <dbReference type="NCBI Taxonomy" id="7160"/>
    <lineage>
        <taxon>Eukaryota</taxon>
        <taxon>Metazoa</taxon>
        <taxon>Ecdysozoa</taxon>
        <taxon>Arthropoda</taxon>
        <taxon>Hexapoda</taxon>
        <taxon>Insecta</taxon>
        <taxon>Pterygota</taxon>
        <taxon>Neoptera</taxon>
        <taxon>Endopterygota</taxon>
        <taxon>Diptera</taxon>
        <taxon>Nematocera</taxon>
        <taxon>Culicoidea</taxon>
        <taxon>Culicidae</taxon>
        <taxon>Culicinae</taxon>
        <taxon>Aedini</taxon>
        <taxon>Aedes</taxon>
        <taxon>Stegomyia</taxon>
    </lineage>
</organism>
<dbReference type="PROSITE" id="PS50097">
    <property type="entry name" value="BTB"/>
    <property type="match status" value="1"/>
</dbReference>
<dbReference type="EnsemblMetazoa" id="AALFPA23_012288.R17567">
    <property type="protein sequence ID" value="AALFPA23_012288.P17567"/>
    <property type="gene ID" value="AALFPA23_012288"/>
</dbReference>
<dbReference type="Proteomes" id="UP000069940">
    <property type="component" value="Unassembled WGS sequence"/>
</dbReference>
<keyword evidence="3" id="KW-1185">Reference proteome</keyword>
<dbReference type="EnsemblMetazoa" id="AALFPA23_012288.R17564">
    <property type="protein sequence ID" value="AALFPA23_012288.P17564"/>
    <property type="gene ID" value="AALFPA23_012288"/>
</dbReference>
<dbReference type="EnsemblMetazoa" id="AALFPA23_012288.R17566">
    <property type="protein sequence ID" value="AALFPA23_012288.P17566"/>
    <property type="gene ID" value="AALFPA23_012288"/>
</dbReference>
<dbReference type="SUPFAM" id="SSF54695">
    <property type="entry name" value="POZ domain"/>
    <property type="match status" value="1"/>
</dbReference>
<dbReference type="RefSeq" id="XP_062703291.1">
    <property type="nucleotide sequence ID" value="XM_062847307.1"/>
</dbReference>
<sequence>MENSAGSVKVVADTAHKVSWTFKFDRQRYTRSTDWKVESERFWIYGNAWKLCFQNRTFFDTDYYVDAYLMLIVDDQPKQDSIELSYRIHAMGHANCKTFSWACKPQKYSPLPNRGQFDMSVNADTFLANNEVFPEDMLTLRCDIIFEENPPPIPDCHLTNQLRMLTDGMFTDVTVVVGERQIRAHKVVLATHSPVFEAMLRANMQESSQNVIKIDDFEYEVVQEMMTYIYSDSSPKIENLVGSLLRAADKYDLGRLKALCEQTLCNKVSVHTAVEYQALATLCNAAQLQRSVTVFITNNIAEVLKTDDWQRMVQMFSLSYICQKDKQNVEHDDKEDHD</sequence>
<evidence type="ECO:0000259" key="1">
    <source>
        <dbReference type="PROSITE" id="PS50097"/>
    </source>
</evidence>
<dbReference type="GeneID" id="109415696"/>
<protein>
    <recommendedName>
        <fullName evidence="1">BTB domain-containing protein</fullName>
    </recommendedName>
</protein>
<reference evidence="3" key="1">
    <citation type="journal article" date="2015" name="Proc. Natl. Acad. Sci. U.S.A.">
        <title>Genome sequence of the Asian Tiger mosquito, Aedes albopictus, reveals insights into its biology, genetics, and evolution.</title>
        <authorList>
            <person name="Chen X.G."/>
            <person name="Jiang X."/>
            <person name="Gu J."/>
            <person name="Xu M."/>
            <person name="Wu Y."/>
            <person name="Deng Y."/>
            <person name="Zhang C."/>
            <person name="Bonizzoni M."/>
            <person name="Dermauw W."/>
            <person name="Vontas J."/>
            <person name="Armbruster P."/>
            <person name="Huang X."/>
            <person name="Yang Y."/>
            <person name="Zhang H."/>
            <person name="He W."/>
            <person name="Peng H."/>
            <person name="Liu Y."/>
            <person name="Wu K."/>
            <person name="Chen J."/>
            <person name="Lirakis M."/>
            <person name="Topalis P."/>
            <person name="Van Leeuwen T."/>
            <person name="Hall A.B."/>
            <person name="Jiang X."/>
            <person name="Thorpe C."/>
            <person name="Mueller R.L."/>
            <person name="Sun C."/>
            <person name="Waterhouse R.M."/>
            <person name="Yan G."/>
            <person name="Tu Z.J."/>
            <person name="Fang X."/>
            <person name="James A.A."/>
        </authorList>
    </citation>
    <scope>NUCLEOTIDE SEQUENCE [LARGE SCALE GENOMIC DNA]</scope>
    <source>
        <strain evidence="3">Foshan</strain>
    </source>
</reference>
<evidence type="ECO:0000313" key="3">
    <source>
        <dbReference type="Proteomes" id="UP000069940"/>
    </source>
</evidence>